<dbReference type="PANTHER" id="PTHR31912:SF34">
    <property type="entry name" value="NOTOCHORD-RELATED PROTEIN"/>
    <property type="match status" value="1"/>
</dbReference>
<keyword evidence="2" id="KW-1185">Reference proteome</keyword>
<accession>A0AAV7XZ75</accession>
<evidence type="ECO:0000313" key="2">
    <source>
        <dbReference type="Proteomes" id="UP001075354"/>
    </source>
</evidence>
<proteinExistence type="predicted"/>
<evidence type="ECO:0000313" key="1">
    <source>
        <dbReference type="EMBL" id="KAJ1528952.1"/>
    </source>
</evidence>
<dbReference type="Proteomes" id="UP001075354">
    <property type="component" value="Chromosome 4"/>
</dbReference>
<name>A0AAV7XZ75_9NEOP</name>
<dbReference type="PANTHER" id="PTHR31912">
    <property type="entry name" value="IP13529P"/>
    <property type="match status" value="1"/>
</dbReference>
<gene>
    <name evidence="1" type="ORF">ONE63_007320</name>
</gene>
<reference evidence="1" key="1">
    <citation type="submission" date="2022-12" db="EMBL/GenBank/DDBJ databases">
        <title>Chromosome-level genome assembly of the bean flower thrips Megalurothrips usitatus.</title>
        <authorList>
            <person name="Ma L."/>
            <person name="Liu Q."/>
            <person name="Li H."/>
            <person name="Cai W."/>
        </authorList>
    </citation>
    <scope>NUCLEOTIDE SEQUENCE</scope>
    <source>
        <strain evidence="1">Cailab_2022a</strain>
    </source>
</reference>
<sequence>MYRNAAVLAARLDALPNVNRQNVSTFIDFASDFFRNGFVSVLKTKALNLVNAAVNNNEYFQNEIYEVSHMFDMLSDPFESINSEYKRLKSAEIHGRYVRPEPYVMCHRDVNRRVNDHFELIREPSYGQFVPSRKVLKYFFEADNGSVFRTVFNFYNAIQADPTVVKNFVQGEIWQGVLQHFDGKIVFPIDINFDDYELNNSLGSHTGDAELGACYLSLPCLPPHMSSSVNNMFTAALFLSKDRKTCGNSIAFGPVIDELIFLAEHGVLLELPTGNVQLYFCLCRIKADNKANNTVQGFVESFSAFFYCRMCKMHKHQIYYHTGPIPHDLLRNRLNYVNDVAVNDVGLTGVKENCVWNRIPTYHVTENISCDVLHDVYEGVVKYALNSILHSLVCVRDYLTVPILVERVAAFDYGPCEVGNKPPVSHITLERLQKRSLNLSGSEMLCFGRYLGEMIGDLVPENSRVWHFYLILREIIEITTAHYFVPGTEIYLSNLIHEHHELYVELFGLTLKPVHHFMSHFPDIMRKNGPLAELSTLTSERNHRQGKLYARAMNSRVNPALSVAVKLQLELSEYFLGLDGSSHDKPYGVKQCNLQHLPRFNEFTHLLPYNVGDLVSIAKSVTIYGTMYKIRMVLVLNVNDVYPTFGEIMYIIREDLQFKFVINVKNTVAYRRHFCAFAIEDTQQFVYLTHSQFASFVPLWQIRLADGTVMVSLRCAV</sequence>
<dbReference type="EMBL" id="JAPTSV010000004">
    <property type="protein sequence ID" value="KAJ1528952.1"/>
    <property type="molecule type" value="Genomic_DNA"/>
</dbReference>
<dbReference type="AlphaFoldDB" id="A0AAV7XZ75"/>
<protein>
    <submittedName>
        <fullName evidence="1">Uncharacterized protein</fullName>
    </submittedName>
</protein>
<comment type="caution">
    <text evidence="1">The sequence shown here is derived from an EMBL/GenBank/DDBJ whole genome shotgun (WGS) entry which is preliminary data.</text>
</comment>
<organism evidence="1 2">
    <name type="scientific">Megalurothrips usitatus</name>
    <name type="common">bean blossom thrips</name>
    <dbReference type="NCBI Taxonomy" id="439358"/>
    <lineage>
        <taxon>Eukaryota</taxon>
        <taxon>Metazoa</taxon>
        <taxon>Ecdysozoa</taxon>
        <taxon>Arthropoda</taxon>
        <taxon>Hexapoda</taxon>
        <taxon>Insecta</taxon>
        <taxon>Pterygota</taxon>
        <taxon>Neoptera</taxon>
        <taxon>Paraneoptera</taxon>
        <taxon>Thysanoptera</taxon>
        <taxon>Terebrantia</taxon>
        <taxon>Thripoidea</taxon>
        <taxon>Thripidae</taxon>
        <taxon>Megalurothrips</taxon>
    </lineage>
</organism>